<name>A0A0B7BXM0_9EUPU</name>
<feature type="non-terminal residue" evidence="1">
    <location>
        <position position="80"/>
    </location>
</feature>
<organism evidence="1">
    <name type="scientific">Arion vulgaris</name>
    <dbReference type="NCBI Taxonomy" id="1028688"/>
    <lineage>
        <taxon>Eukaryota</taxon>
        <taxon>Metazoa</taxon>
        <taxon>Spiralia</taxon>
        <taxon>Lophotrochozoa</taxon>
        <taxon>Mollusca</taxon>
        <taxon>Gastropoda</taxon>
        <taxon>Heterobranchia</taxon>
        <taxon>Euthyneura</taxon>
        <taxon>Panpulmonata</taxon>
        <taxon>Eupulmonata</taxon>
        <taxon>Stylommatophora</taxon>
        <taxon>Helicina</taxon>
        <taxon>Arionoidea</taxon>
        <taxon>Arionidae</taxon>
        <taxon>Arion</taxon>
    </lineage>
</organism>
<feature type="non-terminal residue" evidence="1">
    <location>
        <position position="1"/>
    </location>
</feature>
<dbReference type="EMBL" id="HACG01050858">
    <property type="protein sequence ID" value="CEK97723.1"/>
    <property type="molecule type" value="Transcribed_RNA"/>
</dbReference>
<gene>
    <name evidence="1" type="primary">ORF216689</name>
</gene>
<dbReference type="AlphaFoldDB" id="A0A0B7BXM0"/>
<evidence type="ECO:0000313" key="1">
    <source>
        <dbReference type="EMBL" id="CEK97723.1"/>
    </source>
</evidence>
<proteinExistence type="predicted"/>
<sequence>VTLLKHIRKKESSFFGPYLLQNFRESFRNTVRVCVWRNSPRDFNGHKPLWRCSFHARVGLQDNKRSAKVYDPSVTDHNRE</sequence>
<reference evidence="1" key="1">
    <citation type="submission" date="2014-12" db="EMBL/GenBank/DDBJ databases">
        <title>Insight into the proteome of Arion vulgaris.</title>
        <authorList>
            <person name="Aradska J."/>
            <person name="Bulat T."/>
            <person name="Smidak R."/>
            <person name="Sarate P."/>
            <person name="Gangsoo J."/>
            <person name="Sialana F."/>
            <person name="Bilban M."/>
            <person name="Lubec G."/>
        </authorList>
    </citation>
    <scope>NUCLEOTIDE SEQUENCE</scope>
    <source>
        <tissue evidence="1">Skin</tissue>
    </source>
</reference>
<accession>A0A0B7BXM0</accession>
<protein>
    <submittedName>
        <fullName evidence="1">Uncharacterized protein</fullName>
    </submittedName>
</protein>